<protein>
    <submittedName>
        <fullName evidence="6">KR domain-containing protein</fullName>
    </submittedName>
</protein>
<feature type="region of interest" description="Disordered" evidence="4">
    <location>
        <begin position="261"/>
        <end position="304"/>
    </location>
</feature>
<organism evidence="6 7">
    <name type="scientific">Kibdelosporangium aridum</name>
    <dbReference type="NCBI Taxonomy" id="2030"/>
    <lineage>
        <taxon>Bacteria</taxon>
        <taxon>Bacillati</taxon>
        <taxon>Actinomycetota</taxon>
        <taxon>Actinomycetes</taxon>
        <taxon>Pseudonocardiales</taxon>
        <taxon>Pseudonocardiaceae</taxon>
        <taxon>Kibdelosporangium</taxon>
    </lineage>
</organism>
<dbReference type="AlphaFoldDB" id="A0A428XWN7"/>
<dbReference type="Gene3D" id="3.40.50.720">
    <property type="entry name" value="NAD(P)-binding Rossmann-like Domain"/>
    <property type="match status" value="1"/>
</dbReference>
<feature type="domain" description="Ketoreductase" evidence="5">
    <location>
        <begin position="4"/>
        <end position="185"/>
    </location>
</feature>
<dbReference type="RefSeq" id="WP_037275851.1">
    <property type="nucleotide sequence ID" value="NZ_QHKI01000127.1"/>
</dbReference>
<dbReference type="PRINTS" id="PR00081">
    <property type="entry name" value="GDHRDH"/>
</dbReference>
<evidence type="ECO:0000256" key="4">
    <source>
        <dbReference type="SAM" id="MobiDB-lite"/>
    </source>
</evidence>
<dbReference type="InterPro" id="IPR057326">
    <property type="entry name" value="KR_dom"/>
</dbReference>
<evidence type="ECO:0000313" key="6">
    <source>
        <dbReference type="EMBL" id="RSM59745.1"/>
    </source>
</evidence>
<dbReference type="GO" id="GO:0016020">
    <property type="term" value="C:membrane"/>
    <property type="evidence" value="ECO:0007669"/>
    <property type="project" value="TreeGrafter"/>
</dbReference>
<dbReference type="SMART" id="SM00822">
    <property type="entry name" value="PKS_KR"/>
    <property type="match status" value="1"/>
</dbReference>
<sequence length="333" mass="35520">MAGKVVVITGASGGVGRAAAREFAARGDRVALIARGQSGLDSAAADVRAAGGQPMVVPADVADDAAVEAAAERVEREFGRIDVWVNDAFAGVFAPFTDITPAEFRRVTEVTYLGYVHGTRAALKRMLPRDAGVIVQVGSALAYRGIPLQSAYCGAKHAIQGFNESLRCELLHAKSKVRVTMVQLPATNTPQFDWVLSRLPQRAQPVPPIYQPEVAARAIVRAAEHPRRRERWVGMSTVATLLGDKFAPGLLDHYLARSGFSSQQTGKSRDAGQPVNLWEPVDDRKGTDHGAHGDFDDTAHSHSTQQWIARHPGLTAGAVLAVAAGVAGVIRSR</sequence>
<dbReference type="OrthoDB" id="151996at2"/>
<evidence type="ECO:0000259" key="5">
    <source>
        <dbReference type="SMART" id="SM00822"/>
    </source>
</evidence>
<reference evidence="6 7" key="1">
    <citation type="submission" date="2018-05" db="EMBL/GenBank/DDBJ databases">
        <title>Evolution of GPA BGCs.</title>
        <authorList>
            <person name="Waglechner N."/>
            <person name="Wright G.D."/>
        </authorList>
    </citation>
    <scope>NUCLEOTIDE SEQUENCE [LARGE SCALE GENOMIC DNA]</scope>
    <source>
        <strain evidence="6 7">A82846</strain>
    </source>
</reference>
<dbReference type="InterPro" id="IPR002347">
    <property type="entry name" value="SDR_fam"/>
</dbReference>
<evidence type="ECO:0000256" key="1">
    <source>
        <dbReference type="ARBA" id="ARBA00006484"/>
    </source>
</evidence>
<dbReference type="PANTHER" id="PTHR44196">
    <property type="entry name" value="DEHYDROGENASE/REDUCTASE SDR FAMILY MEMBER 7B"/>
    <property type="match status" value="1"/>
</dbReference>
<evidence type="ECO:0000313" key="7">
    <source>
        <dbReference type="Proteomes" id="UP000287547"/>
    </source>
</evidence>
<dbReference type="InterPro" id="IPR036291">
    <property type="entry name" value="NAD(P)-bd_dom_sf"/>
</dbReference>
<proteinExistence type="inferred from homology"/>
<dbReference type="GO" id="GO:0016491">
    <property type="term" value="F:oxidoreductase activity"/>
    <property type="evidence" value="ECO:0007669"/>
    <property type="project" value="UniProtKB-KW"/>
</dbReference>
<dbReference type="PRINTS" id="PR00080">
    <property type="entry name" value="SDRFAMILY"/>
</dbReference>
<dbReference type="EMBL" id="QHKI01000127">
    <property type="protein sequence ID" value="RSM59745.1"/>
    <property type="molecule type" value="Genomic_DNA"/>
</dbReference>
<dbReference type="Pfam" id="PF00106">
    <property type="entry name" value="adh_short"/>
    <property type="match status" value="1"/>
</dbReference>
<comment type="similarity">
    <text evidence="1 3">Belongs to the short-chain dehydrogenases/reductases (SDR) family.</text>
</comment>
<dbReference type="InterPro" id="IPR020904">
    <property type="entry name" value="Sc_DH/Rdtase_CS"/>
</dbReference>
<dbReference type="NCBIfam" id="NF005495">
    <property type="entry name" value="PRK07109.1"/>
    <property type="match status" value="1"/>
</dbReference>
<gene>
    <name evidence="6" type="ORF">DMH04_55270</name>
</gene>
<comment type="caution">
    <text evidence="6">The sequence shown here is derived from an EMBL/GenBank/DDBJ whole genome shotgun (WGS) entry which is preliminary data.</text>
</comment>
<evidence type="ECO:0000256" key="3">
    <source>
        <dbReference type="RuleBase" id="RU000363"/>
    </source>
</evidence>
<evidence type="ECO:0000256" key="2">
    <source>
        <dbReference type="ARBA" id="ARBA00023002"/>
    </source>
</evidence>
<dbReference type="PANTHER" id="PTHR44196:SF1">
    <property type="entry name" value="DEHYDROGENASE_REDUCTASE SDR FAMILY MEMBER 7B"/>
    <property type="match status" value="1"/>
</dbReference>
<accession>A0A428XWN7</accession>
<name>A0A428XWN7_KIBAR</name>
<dbReference type="PROSITE" id="PS00061">
    <property type="entry name" value="ADH_SHORT"/>
    <property type="match status" value="1"/>
</dbReference>
<dbReference type="Proteomes" id="UP000287547">
    <property type="component" value="Unassembled WGS sequence"/>
</dbReference>
<dbReference type="SUPFAM" id="SSF51735">
    <property type="entry name" value="NAD(P)-binding Rossmann-fold domains"/>
    <property type="match status" value="1"/>
</dbReference>
<feature type="compositionally biased region" description="Basic and acidic residues" evidence="4">
    <location>
        <begin position="281"/>
        <end position="300"/>
    </location>
</feature>
<keyword evidence="2" id="KW-0560">Oxidoreductase</keyword>